<evidence type="ECO:0000313" key="1">
    <source>
        <dbReference type="EMBL" id="MFC7446465.1"/>
    </source>
</evidence>
<organism evidence="1 2">
    <name type="scientific">Rhodococcus daqingensis</name>
    <dbReference type="NCBI Taxonomy" id="2479363"/>
    <lineage>
        <taxon>Bacteria</taxon>
        <taxon>Bacillati</taxon>
        <taxon>Actinomycetota</taxon>
        <taxon>Actinomycetes</taxon>
        <taxon>Mycobacteriales</taxon>
        <taxon>Nocardiaceae</taxon>
        <taxon>Rhodococcus</taxon>
    </lineage>
</organism>
<comment type="caution">
    <text evidence="1">The sequence shown here is derived from an EMBL/GenBank/DDBJ whole genome shotgun (WGS) entry which is preliminary data.</text>
</comment>
<name>A0ABW2RRN6_9NOCA</name>
<protein>
    <recommendedName>
        <fullName evidence="3">Condensation domain-containing protein</fullName>
    </recommendedName>
</protein>
<dbReference type="EMBL" id="JBHTCS010000001">
    <property type="protein sequence ID" value="MFC7446465.1"/>
    <property type="molecule type" value="Genomic_DNA"/>
</dbReference>
<dbReference type="RefSeq" id="WP_378400648.1">
    <property type="nucleotide sequence ID" value="NZ_JBHTCS010000001.1"/>
</dbReference>
<accession>A0ABW2RRN6</accession>
<reference evidence="2" key="1">
    <citation type="journal article" date="2019" name="Int. J. Syst. Evol. Microbiol.">
        <title>The Global Catalogue of Microorganisms (GCM) 10K type strain sequencing project: providing services to taxonomists for standard genome sequencing and annotation.</title>
        <authorList>
            <consortium name="The Broad Institute Genomics Platform"/>
            <consortium name="The Broad Institute Genome Sequencing Center for Infectious Disease"/>
            <person name="Wu L."/>
            <person name="Ma J."/>
        </authorList>
    </citation>
    <scope>NUCLEOTIDE SEQUENCE [LARGE SCALE GENOMIC DNA]</scope>
    <source>
        <strain evidence="2">ICMP 19430</strain>
    </source>
</reference>
<sequence>MSGSSRRYRPTALDRALAGSRVVSVIGPVRDLRAEDVRAALSRLVHTAPDGRVALNPDPNAAEWEYRPDLVEHAVAEVAPVGPDGIAGLLTEVRNRPGPRLPVEITVSGDYIVVDVSHALGDGLLIVLILTALANGPDTGGMDALAARALPADGLRSGLWRHFRADPRRLRQVLRLRARHRALDGTPEEPIELGEWESTKRAVISRMPGEQIAALRAWGKEHEPGATTASLSAALYATALRDEGIECDDRMFVLMDCRRYLPEQQRLRNGNFAVGISLRFDARPQPRAIAEAVREVTESGWPIAAMGIGEVKSALRRPRSAAGAPVVTAQRRVRLAVSDMGRPAALEAVRWSDDGRPPVVIPYIDPDGPDAMTLCVLEVGGGRVVSASFHDSVIDRGRVQAALDRASADPVAVLSGAGRADAG</sequence>
<gene>
    <name evidence="1" type="ORF">ACFQS9_01025</name>
</gene>
<keyword evidence="2" id="KW-1185">Reference proteome</keyword>
<evidence type="ECO:0008006" key="3">
    <source>
        <dbReference type="Google" id="ProtNLM"/>
    </source>
</evidence>
<dbReference type="Proteomes" id="UP001596484">
    <property type="component" value="Unassembled WGS sequence"/>
</dbReference>
<evidence type="ECO:0000313" key="2">
    <source>
        <dbReference type="Proteomes" id="UP001596484"/>
    </source>
</evidence>
<proteinExistence type="predicted"/>